<proteinExistence type="predicted"/>
<feature type="non-terminal residue" evidence="1">
    <location>
        <position position="1"/>
    </location>
</feature>
<dbReference type="AlphaFoldDB" id="A0A0K2VC68"/>
<accession>A0A0K2VC68</accession>
<sequence>RTTCKCGNDARCSRLCDLTYFSAIFCIYIITTRHAYYSWSIRCLKEGIWVFNLERTGAYIIKGLLPCFIIYCI</sequence>
<name>A0A0K2VC68_LEPSM</name>
<reference evidence="1" key="1">
    <citation type="submission" date="2014-05" db="EMBL/GenBank/DDBJ databases">
        <authorList>
            <person name="Chronopoulou M."/>
        </authorList>
    </citation>
    <scope>NUCLEOTIDE SEQUENCE</scope>
    <source>
        <tissue evidence="1">Whole organism</tissue>
    </source>
</reference>
<dbReference type="EMBL" id="HACA01030421">
    <property type="protein sequence ID" value="CDW47782.1"/>
    <property type="molecule type" value="Transcribed_RNA"/>
</dbReference>
<organism evidence="1">
    <name type="scientific">Lepeophtheirus salmonis</name>
    <name type="common">Salmon louse</name>
    <name type="synonym">Caligus salmonis</name>
    <dbReference type="NCBI Taxonomy" id="72036"/>
    <lineage>
        <taxon>Eukaryota</taxon>
        <taxon>Metazoa</taxon>
        <taxon>Ecdysozoa</taxon>
        <taxon>Arthropoda</taxon>
        <taxon>Crustacea</taxon>
        <taxon>Multicrustacea</taxon>
        <taxon>Hexanauplia</taxon>
        <taxon>Copepoda</taxon>
        <taxon>Siphonostomatoida</taxon>
        <taxon>Caligidae</taxon>
        <taxon>Lepeophtheirus</taxon>
    </lineage>
</organism>
<protein>
    <submittedName>
        <fullName evidence="1">Uncharacterized protein</fullName>
    </submittedName>
</protein>
<evidence type="ECO:0000313" key="1">
    <source>
        <dbReference type="EMBL" id="CDW47782.1"/>
    </source>
</evidence>